<sequence>MTGLEPFVAPLVSIALEVLRDSGKKEGENFFASLMKRDVGKDLQDVVFKAAGKYIESYTKRHGKLKVLGMKDPVELDEIFTTVQLLGEDEVQQFATIDDLEKLYREAGQRLLRYRSKERQDGITVASQKQFLMVLGAPGAGKSTFLRKIGLESFKGKKGNFKHQAIPVLLELKKFTESKIDLKALIEAEFTTCGFPKPKEFTESALDQGKLLILLDGLDEVPSANVNSVIDAIQDFVDRYDKNRYIASCRTAAYRYNFKRFSDVILSEFDDEQIQQFINNWFRSEEDKQAGTAALCWELLERSENKAAKELAHSPILLTFLCLTYDKSQTFANNRSGLYKKALRILLEEWAAEKRIMRQEIYEGLSVELEEVLLSEIACEGFEADRLFIPQSQLVERIKKFLSSNLNAPKQLSGEQVLEAIAIQQGILVERVEDVYSFSHLTLQEYLTARYIYAHGQISEMVEKYLTDDRWREVFLLTSGLMVDRGSDALLLEMHKVAKQYARHPKVKALLQWAEQVTTGSSGDFKPAAKRAVAIGINRAKVYFVAGNPHTSISSFIGFVIASFITSISIDSFIDDENHRGIYIDIRISIIDYIHIDIINDIINNIDVNIVSRLNLDSIINTRLEKSGIFTELKLSKLTNQLQDFQSALFQSTLYRSDNAQIKKVSELFICAYIEVFHLTKELIDYSSEESQALSNYLYSIDLLLKCKQEAARLSPATWDTIEAELLLPPDD</sequence>
<name>A0ABU5TL09_9CYAN</name>
<dbReference type="PROSITE" id="PS50837">
    <property type="entry name" value="NACHT"/>
    <property type="match status" value="1"/>
</dbReference>
<dbReference type="SUPFAM" id="SSF52540">
    <property type="entry name" value="P-loop containing nucleoside triphosphate hydrolases"/>
    <property type="match status" value="1"/>
</dbReference>
<dbReference type="RefSeq" id="WP_323262356.1">
    <property type="nucleotide sequence ID" value="NZ_JAYGIE010000082.1"/>
</dbReference>
<dbReference type="Gene3D" id="3.40.50.300">
    <property type="entry name" value="P-loop containing nucleotide triphosphate hydrolases"/>
    <property type="match status" value="1"/>
</dbReference>
<reference evidence="2 3" key="1">
    <citation type="submission" date="2023-12" db="EMBL/GenBank/DDBJ databases">
        <title>Baltic Sea Cyanobacteria.</title>
        <authorList>
            <person name="Delbaje E."/>
            <person name="Fewer D.P."/>
            <person name="Shishido T.K."/>
        </authorList>
    </citation>
    <scope>NUCLEOTIDE SEQUENCE [LARGE SCALE GENOMIC DNA]</scope>
    <source>
        <strain evidence="2 3">UHCC 0370</strain>
    </source>
</reference>
<dbReference type="InterPro" id="IPR007111">
    <property type="entry name" value="NACHT_NTPase"/>
</dbReference>
<gene>
    <name evidence="2" type="ORF">VB774_15430</name>
</gene>
<protein>
    <submittedName>
        <fullName evidence="2">NACHT domain-containing protein</fullName>
    </submittedName>
</protein>
<dbReference type="PANTHER" id="PTHR46844">
    <property type="entry name" value="SLR5058 PROTEIN"/>
    <property type="match status" value="1"/>
</dbReference>
<dbReference type="Pfam" id="PF22727">
    <property type="entry name" value="NCH2"/>
    <property type="match status" value="1"/>
</dbReference>
<keyword evidence="3" id="KW-1185">Reference proteome</keyword>
<evidence type="ECO:0000313" key="3">
    <source>
        <dbReference type="Proteomes" id="UP001301388"/>
    </source>
</evidence>
<dbReference type="Pfam" id="PF05729">
    <property type="entry name" value="NACHT"/>
    <property type="match status" value="1"/>
</dbReference>
<evidence type="ECO:0000259" key="1">
    <source>
        <dbReference type="PROSITE" id="PS50837"/>
    </source>
</evidence>
<dbReference type="InterPro" id="IPR027417">
    <property type="entry name" value="P-loop_NTPase"/>
</dbReference>
<dbReference type="Proteomes" id="UP001301388">
    <property type="component" value="Unassembled WGS sequence"/>
</dbReference>
<comment type="caution">
    <text evidence="2">The sequence shown here is derived from an EMBL/GenBank/DDBJ whole genome shotgun (WGS) entry which is preliminary data.</text>
</comment>
<organism evidence="2 3">
    <name type="scientific">Pseudanabaena galeata UHCC 0370</name>
    <dbReference type="NCBI Taxonomy" id="3110310"/>
    <lineage>
        <taxon>Bacteria</taxon>
        <taxon>Bacillati</taxon>
        <taxon>Cyanobacteriota</taxon>
        <taxon>Cyanophyceae</taxon>
        <taxon>Pseudanabaenales</taxon>
        <taxon>Pseudanabaenaceae</taxon>
        <taxon>Pseudanabaena</taxon>
    </lineage>
</organism>
<dbReference type="PANTHER" id="PTHR46844:SF1">
    <property type="entry name" value="SLR5058 PROTEIN"/>
    <property type="match status" value="1"/>
</dbReference>
<feature type="domain" description="NACHT" evidence="1">
    <location>
        <begin position="130"/>
        <end position="253"/>
    </location>
</feature>
<dbReference type="EMBL" id="JAYGIE010000082">
    <property type="protein sequence ID" value="MEA5479017.1"/>
    <property type="molecule type" value="Genomic_DNA"/>
</dbReference>
<proteinExistence type="predicted"/>
<evidence type="ECO:0000313" key="2">
    <source>
        <dbReference type="EMBL" id="MEA5479017.1"/>
    </source>
</evidence>
<accession>A0ABU5TL09</accession>
<dbReference type="InterPro" id="IPR054501">
    <property type="entry name" value="NCH2"/>
</dbReference>